<evidence type="ECO:0000313" key="11">
    <source>
        <dbReference type="EMBL" id="KAG2426087.1"/>
    </source>
</evidence>
<dbReference type="SUPFAM" id="SSF56112">
    <property type="entry name" value="Protein kinase-like (PK-like)"/>
    <property type="match status" value="1"/>
</dbReference>
<feature type="compositionally biased region" description="Low complexity" evidence="9">
    <location>
        <begin position="1806"/>
        <end position="1865"/>
    </location>
</feature>
<dbReference type="GO" id="GO:0004693">
    <property type="term" value="F:cyclin-dependent protein serine/threonine kinase activity"/>
    <property type="evidence" value="ECO:0007669"/>
    <property type="project" value="UniProtKB-EC"/>
</dbReference>
<feature type="compositionally biased region" description="Gly residues" evidence="9">
    <location>
        <begin position="374"/>
        <end position="383"/>
    </location>
</feature>
<keyword evidence="4" id="KW-0547">Nucleotide-binding</keyword>
<evidence type="ECO:0000256" key="1">
    <source>
        <dbReference type="ARBA" id="ARBA00012425"/>
    </source>
</evidence>
<keyword evidence="2" id="KW-0723">Serine/threonine-protein kinase</keyword>
<feature type="compositionally biased region" description="Low complexity" evidence="9">
    <location>
        <begin position="1427"/>
        <end position="1441"/>
    </location>
</feature>
<feature type="compositionally biased region" description="Low complexity" evidence="9">
    <location>
        <begin position="1892"/>
        <end position="1916"/>
    </location>
</feature>
<dbReference type="PROSITE" id="PS50011">
    <property type="entry name" value="PROTEIN_KINASE_DOM"/>
    <property type="match status" value="1"/>
</dbReference>
<dbReference type="Gene3D" id="3.30.200.20">
    <property type="entry name" value="Phosphorylase Kinase, domain 1"/>
    <property type="match status" value="1"/>
</dbReference>
<dbReference type="Pfam" id="PF00069">
    <property type="entry name" value="Pkinase"/>
    <property type="match status" value="1"/>
</dbReference>
<dbReference type="GO" id="GO:0005524">
    <property type="term" value="F:ATP binding"/>
    <property type="evidence" value="ECO:0007669"/>
    <property type="project" value="UniProtKB-KW"/>
</dbReference>
<comment type="catalytic activity">
    <reaction evidence="7">
        <text>L-threonyl-[protein] + ATP = O-phospho-L-threonyl-[protein] + ADP + H(+)</text>
        <dbReference type="Rhea" id="RHEA:46608"/>
        <dbReference type="Rhea" id="RHEA-COMP:11060"/>
        <dbReference type="Rhea" id="RHEA-COMP:11605"/>
        <dbReference type="ChEBI" id="CHEBI:15378"/>
        <dbReference type="ChEBI" id="CHEBI:30013"/>
        <dbReference type="ChEBI" id="CHEBI:30616"/>
        <dbReference type="ChEBI" id="CHEBI:61977"/>
        <dbReference type="ChEBI" id="CHEBI:456216"/>
        <dbReference type="EC" id="2.7.11.22"/>
    </reaction>
</comment>
<dbReference type="OrthoDB" id="10630357at2759"/>
<dbReference type="FunFam" id="3.30.200.20:FF:000049">
    <property type="entry name" value="cyclin-dependent kinase-like 1 isoform X1"/>
    <property type="match status" value="1"/>
</dbReference>
<evidence type="ECO:0000256" key="9">
    <source>
        <dbReference type="SAM" id="MobiDB-lite"/>
    </source>
</evidence>
<feature type="compositionally biased region" description="Gly residues" evidence="9">
    <location>
        <begin position="1397"/>
        <end position="1408"/>
    </location>
</feature>
<evidence type="ECO:0000313" key="12">
    <source>
        <dbReference type="Proteomes" id="UP000650467"/>
    </source>
</evidence>
<evidence type="ECO:0000256" key="8">
    <source>
        <dbReference type="ARBA" id="ARBA00048367"/>
    </source>
</evidence>
<protein>
    <recommendedName>
        <fullName evidence="1">cyclin-dependent kinase</fullName>
        <ecNumber evidence="1">2.7.11.22</ecNumber>
    </recommendedName>
</protein>
<feature type="region of interest" description="Disordered" evidence="9">
    <location>
        <begin position="803"/>
        <end position="828"/>
    </location>
</feature>
<feature type="region of interest" description="Disordered" evidence="9">
    <location>
        <begin position="1389"/>
        <end position="1414"/>
    </location>
</feature>
<dbReference type="SMART" id="SM00220">
    <property type="entry name" value="S_TKc"/>
    <property type="match status" value="1"/>
</dbReference>
<comment type="caution">
    <text evidence="11">The sequence shown here is derived from an EMBL/GenBank/DDBJ whole genome shotgun (WGS) entry which is preliminary data.</text>
</comment>
<accession>A0A835VR40</accession>
<evidence type="ECO:0000256" key="5">
    <source>
        <dbReference type="ARBA" id="ARBA00022777"/>
    </source>
</evidence>
<dbReference type="PROSITE" id="PS00108">
    <property type="entry name" value="PROTEIN_KINASE_ST"/>
    <property type="match status" value="1"/>
</dbReference>
<feature type="region of interest" description="Disordered" evidence="9">
    <location>
        <begin position="1878"/>
        <end position="1916"/>
    </location>
</feature>
<dbReference type="PANTHER" id="PTHR24055">
    <property type="entry name" value="MITOGEN-ACTIVATED PROTEIN KINASE"/>
    <property type="match status" value="1"/>
</dbReference>
<feature type="compositionally biased region" description="Low complexity" evidence="9">
    <location>
        <begin position="335"/>
        <end position="363"/>
    </location>
</feature>
<dbReference type="FunFam" id="1.10.510.10:FF:000980">
    <property type="entry name" value="Predicted protein"/>
    <property type="match status" value="1"/>
</dbReference>
<feature type="region of interest" description="Disordered" evidence="9">
    <location>
        <begin position="1627"/>
        <end position="1649"/>
    </location>
</feature>
<keyword evidence="3" id="KW-0808">Transferase</keyword>
<feature type="compositionally biased region" description="Low complexity" evidence="9">
    <location>
        <begin position="521"/>
        <end position="540"/>
    </location>
</feature>
<feature type="region of interest" description="Disordered" evidence="9">
    <location>
        <begin position="1427"/>
        <end position="1457"/>
    </location>
</feature>
<comment type="catalytic activity">
    <reaction evidence="8">
        <text>L-seryl-[protein] + ATP = O-phospho-L-seryl-[protein] + ADP + H(+)</text>
        <dbReference type="Rhea" id="RHEA:17989"/>
        <dbReference type="Rhea" id="RHEA-COMP:9863"/>
        <dbReference type="Rhea" id="RHEA-COMP:11604"/>
        <dbReference type="ChEBI" id="CHEBI:15378"/>
        <dbReference type="ChEBI" id="CHEBI:29999"/>
        <dbReference type="ChEBI" id="CHEBI:30616"/>
        <dbReference type="ChEBI" id="CHEBI:83421"/>
        <dbReference type="ChEBI" id="CHEBI:456216"/>
        <dbReference type="EC" id="2.7.11.22"/>
    </reaction>
</comment>
<feature type="compositionally biased region" description="Polar residues" evidence="9">
    <location>
        <begin position="408"/>
        <end position="423"/>
    </location>
</feature>
<dbReference type="Proteomes" id="UP000650467">
    <property type="component" value="Unassembled WGS sequence"/>
</dbReference>
<evidence type="ECO:0000256" key="7">
    <source>
        <dbReference type="ARBA" id="ARBA00047811"/>
    </source>
</evidence>
<feature type="compositionally biased region" description="Low complexity" evidence="9">
    <location>
        <begin position="654"/>
        <end position="664"/>
    </location>
</feature>
<keyword evidence="5" id="KW-0418">Kinase</keyword>
<evidence type="ECO:0000259" key="10">
    <source>
        <dbReference type="PROSITE" id="PS50011"/>
    </source>
</evidence>
<evidence type="ECO:0000256" key="2">
    <source>
        <dbReference type="ARBA" id="ARBA00022527"/>
    </source>
</evidence>
<evidence type="ECO:0000256" key="4">
    <source>
        <dbReference type="ARBA" id="ARBA00022741"/>
    </source>
</evidence>
<feature type="region of interest" description="Disordered" evidence="9">
    <location>
        <begin position="652"/>
        <end position="716"/>
    </location>
</feature>
<feature type="compositionally biased region" description="Low complexity" evidence="9">
    <location>
        <begin position="1638"/>
        <end position="1649"/>
    </location>
</feature>
<gene>
    <name evidence="11" type="ORF">HXX76_013275</name>
</gene>
<feature type="region of interest" description="Disordered" evidence="9">
    <location>
        <begin position="474"/>
        <end position="571"/>
    </location>
</feature>
<dbReference type="InterPro" id="IPR008271">
    <property type="entry name" value="Ser/Thr_kinase_AS"/>
</dbReference>
<feature type="region of interest" description="Disordered" evidence="9">
    <location>
        <begin position="1791"/>
        <end position="1865"/>
    </location>
</feature>
<feature type="region of interest" description="Disordered" evidence="9">
    <location>
        <begin position="320"/>
        <end position="427"/>
    </location>
</feature>
<feature type="compositionally biased region" description="Low complexity" evidence="9">
    <location>
        <begin position="672"/>
        <end position="681"/>
    </location>
</feature>
<feature type="domain" description="Protein kinase" evidence="10">
    <location>
        <begin position="5"/>
        <end position="301"/>
    </location>
</feature>
<feature type="region of interest" description="Disordered" evidence="9">
    <location>
        <begin position="1135"/>
        <end position="1165"/>
    </location>
</feature>
<proteinExistence type="predicted"/>
<name>A0A835VR40_CHLIN</name>
<sequence>MQRSYDFVSVIDEGAYGTVFACVQQPAGTVVAIKQCKHATDPLVRRLLLREIRILRSLPRHPCVVALLDAFRSQSSGRPHLVFERMERSLHKDMDARGCSPDAQQQCSLKTKLVAWQLLQGLAHLHANKVVHRDIKPANVLLSGDGAATLAKLCDFGFAREVASGRPEAQERMSSYVVTRWYRAPEILVGDRYGMAADVWSLGCTLAEMAAGGVPLFPGASTLDQLARIMRCCGPLPPGQTLCLHTDKRLAPLRKPPPRSRNLAERLKGIDPHLLDLISSCLTLDPARRPSARALLGARYFRDVPLLLAGSPLAADLAPLLEPEPSRSPPPPPQSQTHAAAAAESPPVAATSQPPPQQQQQRAASKRAHEEAAAGGGSGGGGAVEMDSLGAAGAASRKRPSDFLPQAAGSSHQAVNSMQTKAASDSLIGGSPRVAAAAPAGAVVAAAAAAPAAAGDAAGEAPLRGAGTGAHARISEVKPASSVVPEGDAAEGDAAAASGGAQGAGALPGPRPSYAGGRAGATGPRPSYAGGRAGATGPRPSYASGGGFGDPNAPDRWASTVSEPPPRGYPYDRTVSIGVDGLSAPTGADTRSALQSGVLGSDLVIVGRGGSSRDVVIAGGIGGGGASSRAAAAAAVAMAAVSRHQIPDGTERMLQPLPSGSELPPLLPPAMPQLQPLDAPLDAPPIPMQPHTRPRGGTLGLDGRGGAPTSADGTSSSKLRQLLLQPFMVSGGSGSAALGAMPPPAAATAAAAAEAANSSTGGGGGGGVLSSSSFRSLRAAGRSHGLPLLAVAPHEIAAAADEAATRAAGGRRPMEGVVMGDGTDGTDDEESIEATVAALLSANPPGQDNSSLATRRSGAAPAAAAGSAAAAGTTAAVSRFGSAATPPHAASSPSAAAAGPAASAGAPATAATAATAAAARMPQYNASVLMQLRASPRAASAAAARRSSCVAVIGGGGGGGMPSGAVSAAASSSAASNGYDVVDGLVTLGSPAPAAAPPPALASSSSAGGGSYEAVAAAAAAAAGVAAGTAASGRVIRLGGEAVGGEAAATAAVPTPASAVAAAALAAGLALRRPAREQRVAAGGPPRVVRASASMVEFVPPAPWLTQQQYQLQQAGLARHNTAGGGGGALAEAGAGAGNAGSGAGTGGTAPGTGGGTGPGTVGSGLGGSSTFGGLSLVATNQNANAAVMDVSKRILSNLDFSMLPDLLQQQQQGGRALQPPAGGATAPAAIARPDSTANFLSDILASPAGAPPALPPGGLLGHNLSLRRPGAAGAAAAAAAAAAAGHRPPPPPLVHMPHVRGGISTTASSVAALVAGTPTFVSVSQMYGSSTAVYDSVTLPGAYNYSSASAAAAAAAAGGGGGAGAGGGVGGGSAMAQYAAAEPYHETLYEDEDGGDGGSDFKGGSPGDGAPPRLLQAHMELFVQQQPLQQQRKPQLQPPLSSWDHQRGPTPSSVSTAGCLNSDVATANGGGGGTPAARVSQMLELAGELGAASLLESGSGAQKRSSLLQQQQQAATGLQLQPPFQAGSSRLGLAGVPVAPGSMLPGMEGSRSGGGGGGGGGGYVIGVAAAAVALSGGGGGGRLSTGGNSGSGSRMRVGEVMLGAPGSSSRVHARPLGAMPLDVLREEPTESPDQRSAALHAAQEHAAQQQLATRQQLQAGTAAAISTASVAAGGATSPAAAAPLLHSRASSRLGPQSSRLSRSATDAALAGAAAATAAPVSAGDVAATGAGAGTGAGAMVPNNSGWLINGASVGVAGPASGQALSRFATELQLQQLPSGAASAGYVRATSAAGGTGDQCDDEAGGDAAPSAGASAGAAAASRAASSRLPAPAAVAPQPQQQPQLATAPAPAAARPPAAAPAAVDAAPAAVTAATATGASGLEHQQPPPPSDACAPPAQQQQQPERAPGRRASSGLGGLLARLFACGRGSAPSE</sequence>
<dbReference type="EC" id="2.7.11.22" evidence="1"/>
<evidence type="ECO:0000256" key="3">
    <source>
        <dbReference type="ARBA" id="ARBA00022679"/>
    </source>
</evidence>
<keyword evidence="12" id="KW-1185">Reference proteome</keyword>
<feature type="compositionally biased region" description="Gly residues" evidence="9">
    <location>
        <begin position="697"/>
        <end position="706"/>
    </location>
</feature>
<dbReference type="InterPro" id="IPR011009">
    <property type="entry name" value="Kinase-like_dom_sf"/>
</dbReference>
<dbReference type="InterPro" id="IPR000719">
    <property type="entry name" value="Prot_kinase_dom"/>
</dbReference>
<dbReference type="InterPro" id="IPR050117">
    <property type="entry name" value="MAPK"/>
</dbReference>
<evidence type="ECO:0000256" key="6">
    <source>
        <dbReference type="ARBA" id="ARBA00022840"/>
    </source>
</evidence>
<keyword evidence="6" id="KW-0067">ATP-binding</keyword>
<dbReference type="Gene3D" id="1.10.510.10">
    <property type="entry name" value="Transferase(Phosphotransferase) domain 1"/>
    <property type="match status" value="1"/>
</dbReference>
<dbReference type="EMBL" id="JAEHOC010000050">
    <property type="protein sequence ID" value="KAG2426087.1"/>
    <property type="molecule type" value="Genomic_DNA"/>
</dbReference>
<reference evidence="11" key="1">
    <citation type="journal article" date="2020" name="bioRxiv">
        <title>Comparative genomics of Chlamydomonas.</title>
        <authorList>
            <person name="Craig R.J."/>
            <person name="Hasan A.R."/>
            <person name="Ness R.W."/>
            <person name="Keightley P.D."/>
        </authorList>
    </citation>
    <scope>NUCLEOTIDE SEQUENCE</scope>
    <source>
        <strain evidence="11">SAG 7.73</strain>
    </source>
</reference>
<organism evidence="11 12">
    <name type="scientific">Chlamydomonas incerta</name>
    <dbReference type="NCBI Taxonomy" id="51695"/>
    <lineage>
        <taxon>Eukaryota</taxon>
        <taxon>Viridiplantae</taxon>
        <taxon>Chlorophyta</taxon>
        <taxon>core chlorophytes</taxon>
        <taxon>Chlorophyceae</taxon>
        <taxon>CS clade</taxon>
        <taxon>Chlamydomonadales</taxon>
        <taxon>Chlamydomonadaceae</taxon>
        <taxon>Chlamydomonas</taxon>
    </lineage>
</organism>